<dbReference type="InterPro" id="IPR020845">
    <property type="entry name" value="AMP-binding_CS"/>
</dbReference>
<dbReference type="PROSITE" id="PS00455">
    <property type="entry name" value="AMP_BINDING"/>
    <property type="match status" value="3"/>
</dbReference>
<dbReference type="Gene3D" id="2.30.38.10">
    <property type="entry name" value="Luciferase, Domain 3"/>
    <property type="match status" value="3"/>
</dbReference>
<evidence type="ECO:0000256" key="3">
    <source>
        <dbReference type="ARBA" id="ARBA00022450"/>
    </source>
</evidence>
<comment type="caution">
    <text evidence="9">The sequence shown here is derived from an EMBL/GenBank/DDBJ whole genome shotgun (WGS) entry which is preliminary data.</text>
</comment>
<keyword evidence="5" id="KW-0677">Repeat</keyword>
<evidence type="ECO:0000256" key="7">
    <source>
        <dbReference type="SAM" id="MobiDB-lite"/>
    </source>
</evidence>
<keyword evidence="10" id="KW-1185">Reference proteome</keyword>
<dbReference type="Gene3D" id="3.40.50.150">
    <property type="entry name" value="Vaccinia Virus protein VP39"/>
    <property type="match status" value="1"/>
</dbReference>
<dbReference type="InterPro" id="IPR036736">
    <property type="entry name" value="ACP-like_sf"/>
</dbReference>
<comment type="similarity">
    <text evidence="2">Belongs to the ATP-dependent AMP-binding enzyme family.</text>
</comment>
<gene>
    <name evidence="9" type="ORF">GKJPGBOP_01206</name>
</gene>
<dbReference type="InterPro" id="IPR025110">
    <property type="entry name" value="AMP-bd_C"/>
</dbReference>
<name>A0A401VX14_STREY</name>
<dbReference type="InterPro" id="IPR010060">
    <property type="entry name" value="NRPS_synth"/>
</dbReference>
<feature type="compositionally biased region" description="Low complexity" evidence="7">
    <location>
        <begin position="4310"/>
        <end position="4324"/>
    </location>
</feature>
<accession>A0A401VX14</accession>
<dbReference type="NCBIfam" id="TIGR01733">
    <property type="entry name" value="AA-adenyl-dom"/>
    <property type="match status" value="3"/>
</dbReference>
<feature type="domain" description="Carrier" evidence="8">
    <location>
        <begin position="2508"/>
        <end position="2582"/>
    </location>
</feature>
<dbReference type="Pfam" id="PF08242">
    <property type="entry name" value="Methyltransf_12"/>
    <property type="match status" value="1"/>
</dbReference>
<keyword evidence="4" id="KW-0597">Phosphoprotein</keyword>
<dbReference type="InterPro" id="IPR013217">
    <property type="entry name" value="Methyltransf_12"/>
</dbReference>
<evidence type="ECO:0000256" key="5">
    <source>
        <dbReference type="ARBA" id="ARBA00022737"/>
    </source>
</evidence>
<dbReference type="PROSITE" id="PS50075">
    <property type="entry name" value="CARRIER"/>
    <property type="match status" value="3"/>
</dbReference>
<dbReference type="NCBIfam" id="TIGR01720">
    <property type="entry name" value="NRPS-para261"/>
    <property type="match status" value="2"/>
</dbReference>
<dbReference type="Pfam" id="PF00550">
    <property type="entry name" value="PP-binding"/>
    <property type="match status" value="3"/>
</dbReference>
<dbReference type="SUPFAM" id="SSF47336">
    <property type="entry name" value="ACP-like"/>
    <property type="match status" value="3"/>
</dbReference>
<feature type="domain" description="Carrier" evidence="8">
    <location>
        <begin position="4463"/>
        <end position="4537"/>
    </location>
</feature>
<evidence type="ECO:0000256" key="4">
    <source>
        <dbReference type="ARBA" id="ARBA00022553"/>
    </source>
</evidence>
<dbReference type="GO" id="GO:0031177">
    <property type="term" value="F:phosphopantetheine binding"/>
    <property type="evidence" value="ECO:0007669"/>
    <property type="project" value="InterPro"/>
</dbReference>
<dbReference type="InterPro" id="IPR029058">
    <property type="entry name" value="AB_hydrolase_fold"/>
</dbReference>
<dbReference type="GO" id="GO:0017000">
    <property type="term" value="P:antibiotic biosynthetic process"/>
    <property type="evidence" value="ECO:0007669"/>
    <property type="project" value="UniProtKB-KW"/>
</dbReference>
<evidence type="ECO:0000259" key="8">
    <source>
        <dbReference type="PROSITE" id="PS50075"/>
    </source>
</evidence>
<dbReference type="SUPFAM" id="SSF56801">
    <property type="entry name" value="Acetyl-CoA synthetase-like"/>
    <property type="match status" value="3"/>
</dbReference>
<dbReference type="SUPFAM" id="SSF53335">
    <property type="entry name" value="S-adenosyl-L-methionine-dependent methyltransferases"/>
    <property type="match status" value="1"/>
</dbReference>
<dbReference type="GO" id="GO:0009403">
    <property type="term" value="P:toxin biosynthetic process"/>
    <property type="evidence" value="ECO:0007669"/>
    <property type="project" value="UniProtKB-ARBA"/>
</dbReference>
<evidence type="ECO:0000256" key="6">
    <source>
        <dbReference type="ARBA" id="ARBA00023194"/>
    </source>
</evidence>
<dbReference type="PROSITE" id="PS00012">
    <property type="entry name" value="PHOSPHOPANTETHEINE"/>
    <property type="match status" value="3"/>
</dbReference>
<dbReference type="Gene3D" id="3.30.559.10">
    <property type="entry name" value="Chloramphenicol acetyltransferase-like domain"/>
    <property type="match status" value="6"/>
</dbReference>
<evidence type="ECO:0000313" key="9">
    <source>
        <dbReference type="EMBL" id="GCD41551.1"/>
    </source>
</evidence>
<dbReference type="GO" id="GO:0005737">
    <property type="term" value="C:cytoplasm"/>
    <property type="evidence" value="ECO:0007669"/>
    <property type="project" value="TreeGrafter"/>
</dbReference>
<dbReference type="FunFam" id="3.40.50.12780:FF:000012">
    <property type="entry name" value="Non-ribosomal peptide synthetase"/>
    <property type="match status" value="2"/>
</dbReference>
<keyword evidence="6" id="KW-0045">Antibiotic biosynthesis</keyword>
<dbReference type="CDD" id="cd19543">
    <property type="entry name" value="DCL_NRPS"/>
    <property type="match status" value="3"/>
</dbReference>
<dbReference type="Pfam" id="PF00501">
    <property type="entry name" value="AMP-binding"/>
    <property type="match status" value="3"/>
</dbReference>
<dbReference type="FunFam" id="3.30.300.30:FF:000010">
    <property type="entry name" value="Enterobactin synthetase component F"/>
    <property type="match status" value="2"/>
</dbReference>
<protein>
    <submittedName>
        <fullName evidence="9">Non-ribosomal peptide synthetase</fullName>
    </submittedName>
</protein>
<feature type="region of interest" description="Disordered" evidence="7">
    <location>
        <begin position="4309"/>
        <end position="4334"/>
    </location>
</feature>
<dbReference type="InterPro" id="IPR001242">
    <property type="entry name" value="Condensation_dom"/>
</dbReference>
<dbReference type="Gene3D" id="3.30.559.30">
    <property type="entry name" value="Nonribosomal peptide synthetase, condensation domain"/>
    <property type="match status" value="6"/>
</dbReference>
<dbReference type="Pfam" id="PF13193">
    <property type="entry name" value="AMP-binding_C"/>
    <property type="match status" value="3"/>
</dbReference>
<dbReference type="Gene3D" id="3.30.300.30">
    <property type="match status" value="4"/>
</dbReference>
<dbReference type="EMBL" id="BHZD01000001">
    <property type="protein sequence ID" value="GCD41551.1"/>
    <property type="molecule type" value="Genomic_DNA"/>
</dbReference>
<feature type="region of interest" description="Disordered" evidence="7">
    <location>
        <begin position="4867"/>
        <end position="4912"/>
    </location>
</feature>
<organism evidence="9 10">
    <name type="scientific">Streptomyces paromomycinus</name>
    <name type="common">Streptomyces rimosus subsp. paromomycinus</name>
    <dbReference type="NCBI Taxonomy" id="92743"/>
    <lineage>
        <taxon>Bacteria</taxon>
        <taxon>Bacillati</taxon>
        <taxon>Actinomycetota</taxon>
        <taxon>Actinomycetes</taxon>
        <taxon>Kitasatosporales</taxon>
        <taxon>Streptomycetaceae</taxon>
        <taxon>Streptomyces</taxon>
    </lineage>
</organism>
<dbReference type="PANTHER" id="PTHR45527:SF1">
    <property type="entry name" value="FATTY ACID SYNTHASE"/>
    <property type="match status" value="1"/>
</dbReference>
<reference evidence="9 10" key="1">
    <citation type="submission" date="2018-11" db="EMBL/GenBank/DDBJ databases">
        <title>Whole genome sequence of Streptomyces paromomycinus NBRC 15454(T).</title>
        <authorList>
            <person name="Komaki H."/>
            <person name="Tamura T."/>
        </authorList>
    </citation>
    <scope>NUCLEOTIDE SEQUENCE [LARGE SCALE GENOMIC DNA]</scope>
    <source>
        <strain evidence="9 10">NBRC 15454</strain>
    </source>
</reference>
<dbReference type="SMART" id="SM00823">
    <property type="entry name" value="PKS_PP"/>
    <property type="match status" value="3"/>
</dbReference>
<dbReference type="FunFam" id="3.40.50.980:FF:000001">
    <property type="entry name" value="Non-ribosomal peptide synthetase"/>
    <property type="match status" value="3"/>
</dbReference>
<dbReference type="CDD" id="cd02440">
    <property type="entry name" value="AdoMet_MTases"/>
    <property type="match status" value="1"/>
</dbReference>
<dbReference type="InterPro" id="IPR045851">
    <property type="entry name" value="AMP-bd_C_sf"/>
</dbReference>
<dbReference type="NCBIfam" id="NF003417">
    <property type="entry name" value="PRK04813.1"/>
    <property type="match status" value="4"/>
</dbReference>
<dbReference type="InterPro" id="IPR010071">
    <property type="entry name" value="AA_adenyl_dom"/>
</dbReference>
<dbReference type="InterPro" id="IPR006162">
    <property type="entry name" value="Ppantetheine_attach_site"/>
</dbReference>
<keyword evidence="3" id="KW-0596">Phosphopantetheine</keyword>
<dbReference type="CDD" id="cd12117">
    <property type="entry name" value="A_NRPS_Srf_like"/>
    <property type="match status" value="2"/>
</dbReference>
<dbReference type="InterPro" id="IPR023213">
    <property type="entry name" value="CAT-like_dom_sf"/>
</dbReference>
<sequence>MTRSLVEDVWPLSPLQEGLLFHAAFDEEGPDVYQGQRTLALDGPLDADRLRASWEALVARHPALRAGFRRRRSGDAVQVVAREVTLPWREADVSGLDEAAAVAEAERLAAEERAERFDPAVPPLLRLLLIRLGAGRHRLVITSHHVLMDGWSMPVLLNELTTVYAANGDASGLPRAARYRDYLAWLNRQDKDAARQAWRAELAGNDEPTLVAPADPARLPVVPESLISEIPEDLTRGLVGLARARGLTVNTVVQGAWALLLARLAGRDDVVFGATVAGRPDALPGVESMVGLFINTLPVRVRLDGGQPLHRLLAGIQERQTALMSHQHLGLGEIQKLAGPGAVFDTLVVFENYPAAPAGATGPDAFTLRFLEGRETSHYPFTLVVVPGERMLCKLDFRPDLFDRRTAEAVFARLVRVLEQVVADPSAPVGRIGVLGADERHLVVDGWNATAAEVPGASVPELFARRVAAAPDAVAVRDERRTLTYGGLDAEAGRLAAYLNGAGVRRGDRVAVVLERSADLVVALLAVWKAGAAYVPVDAGYPAERIAFMLADARPAAVLCAAATRSAVPVDADGRLVVLDAPETAGHDGPDPRTPLTAHDTAYVMYTSGSTGVPKGVSVPHGSVAALTGSRGWALGPDDAVLMHAPHAFDVSLFEIWAPLVSGARVEVARPGAVDAERIREAVADGVTAVHVTAGLFRVVAEDAPECFAGLREVLTGGDVVPAASVARVRAACPEVTVRHLYGPTEVTLCATWHVLRPGADAGAELPVGRPLDNRQVYVLDAFLQPVPPEVVGELYVAGTGLAQGYWQHAGLSAERFVACPFAPGTGVPPAEGGGRMYRTGDLVRWTAEGDLVFVGRADAQVKVRGFRVELGEVEAALAAHPAVGQAVVVARTDGPGERRLVGYVVPDGQEADAAEIREHVAKVLPDYMVPAAVLVLPSLPVTVNGKVDRVALPAPDFAGRVSGRAPRTPSEELLCGLFAEVLGLERVGADDGFFALGGDSIGSMQLVSRARRAGLVLTPRQVFDLKTPGRLAAVAAPAAAAASTGSDPGDGEIPWTPVMRALGERAARPGFAQWMVMGAPAGLGLDVLTAGLAAVLDTHAVLRARAETGERPTLHVPGRGAVDAAALVTRTDATEAPDDALDGIAEDAAREAAARLDPATGAMVRAVWVDAGPHRTGRLALVAHHLVVDGMSWRILAPDLRAACEAAAAGDIPELDPVGTSFRRWADLLATQATDAARTAELPGWTALLDTTASQLGTRTPDPDTDTADTLRRRSWTLTGATAAAVLNRAPAAFHCGAHDVLLASLAGAVAHRRPGTGAALLVDVEGHGREPLDGTDLTRTVGWFTSVHPVRLDLSGLDLAQALAGGPAAGALLKTVKEQARAVPGDGLGYELLRHLNPETGPALAALPAPQVGFNYLGRFTAGADGGAVGPWQTAGATAIGGTAAPDLPVQHALEASAVVRDTPDGPELDLALSWPAALLDETAVDGLGQAWLDVLGGLAAHTGSPGAGGHTPGDFPLLDLTQESVAALETAVPSLTDIWPLSPLQEGLLFHAAFDEEGPDVYETQRLLELSGPLDAARLRASWQTLLARHDALRASFHQRESGDTVQVVAGNVELPWGEADVSALPEPERQAALDRLAANERARRFDLAAAPLLRLLLVRLAEDRHFLVVTSHHILLDGWSMPIVLDELGAAYAAGGDGAGLKRTASYRDYLAWLDEQDKDAARAAWQTELAGAEESTLVARSDQGRAPAEPETGAAELSEDGTRALTRLARQYGLTVNTVVQGAWAMVLARLAGRTDVVFGGTVSGRPPELPDVESMVGLFINTQPVRVRLDGAEPVLRMLTGLQERQSALLAHQHLGLPEVQGLAGPGAVFDTMLMFENYPRTTATLSASMRAGGEVTISQANLVAGTHYPLAVGVVPGDRLRIYVTYRPDLFDRREARQLGERVVRVLEQVVADPQAPVGRIGVLGAPEHHRAVTEWNPAAAGEPSAASVPELFARQVARARSAAAVVDGGRTVQYGELDTESDRLAAYLGGLGVGRGDRVAVLMERSAHLVTVLLGIWKAGAAYVPVDAGYPAERVAFVLADSGPSVVLCTEATRAAVPADAAGQVVVLDTPEVRAAVAACPAGDLQLVLSAQDLAYVMYTSGSTGVPKGVGVPHGSVAGLAADPGWALGPDDAVLLHAPHVFDASLYEIWAPLATGGRVVVAAPGTVDARRVREAVAAGVTAVHLTAGLFRVVAEESPDCFAGLREVLTGGDVVPAGSVARVREACPGVVVRHMYGPTETTLCATWRPLRPDEPVTDDVLPIGRPLDGRRAYVLDAFLRPVPPGVDGELYLAGAGLARGYLDRPGATAERFVACPFPPGTGVPPAEDRGRMYRTGDLAHWTHDGELVFAGRTDTQVKVRGYRVEPGEVEAALAGHPAVAQAVVVAREDRPGERRLIGYVVPDGTDVDAEAVREHVAGLLPDYLVPAAVVVLATLPVTANGKVDRAALPAPDFAARASRRAPRTGTEETLCALFAEVLGLDQVGVEDSFFELGGDSIMSLQLVSRARRAGVVVTPWQVFEEKTPERLAEVAETAGDDTAAAPEPADTGAGEVAWTPVVRALGVPAATRGEFAQWAVVGAPAGLGQDVLAAGLAAVLDTHAMLRAKVSDGSEPALHVAPRGAVDAAALVSRVDATQVPDDGLDAAADRAAREAVRRLAPADGVLVQAVWLDAGSARTGRLVLAVHHLVVDGVSWRILVPDLQAACEAVAAGREPDLDPVGTTFAQWSALLTEQAADPVRTAELEHWTALLDGPDPLVGERALDPERDTAATVRRLTWTVPATAAAVLAARTPAAFHCGVRDVLLATLAAAVTRRQRERGQDTGAGVLVDIEGHGREPVAGADLSRTVGWFTSTHPLRLRLGGLDLAQALAGGPAAGALLKTVKEQARAVPGDGLGYELLRHLNPETGPALAALPAPQIAFNYLGRFTAGAAPETAAPWQMAGEAALGGSVDATMPARHALEAGAVVQDGPDGPALTLTLSWPGGLLDEDAVRRLGQDWLTALGGLAAHTDGPGAGGHTPSDFSLLELTQDTVEELEAAVPSLADIWPLSPLQEGLLFHAAFDEDGPDIYEGQRMMELTGPLDVARLRATWETLLVRHPSLRASFHPRASGETVQVIARDVPLPWREADLSDVPADAVPAALQELADGDREHRLDLTVAPLLRLLLVRLGERRHMLVLTSHHIVKDGWSLPVLINEMAAVYAAGGHDRTLPPATSYREYLTWLDRQDKAAARAAWRAELAGVDEPTSVVPAELVRAPAVPERIRFELSDDLTRRLTELTRGLGLTTNTVLQGMWALLLARLTGRDDVVFGTTVAGRPPELPGVESMIGLFINTLPVRVHLDGGQPVVDMLTDLQRRRTALMAHQHVGLPEIQHLAGPGATFDTLVVYENYPQPPEQPADPDSLAVRPAGIPEDRGHYPLTWIVAPGERAQGDFIYRPDVFPRARAERMQAALVRALEQVVADPTTPVGRVRLLGEDERELVETRWNSTAVPSPAATLPDLFARQAAASPDATALVTDDRTLTYGELAQEAGRLARYLTGLGVGPERRVAVAVQRSAAMVTAVLAVTAAGGAFVPVDPAHPAERVAYVLADAGPPVVLCTTRTRHVVPDGYAGRVVVLDDAAVAAEIAALPGGPLTDAERTAPLRPAHAAYVTYTSGSTGRPKGVVVPHTGVGNLARAQIERFAVTPRSRVLQMASLSFDAAVSELCMALLSGAASVVPGAEGLPPHVALGAALRRWDITHATVPPSVLAVAEELPATLETLTVAGEACPPGLPARWAGTRRMVNAYGPTETTVCAAMSAPLAPDADVVPIGRPIANSGTYVLDAFLQPVPPDVAGELYVTGVNLARGYLDRPGLTGERFVACPFAPGGRMYRTGDVARWTPDGDLVFVGRADAQVKVRGHRVEPGEIEAALAAHPAVAQAVVVAREDRPGERRLVGYVVADTATGDRDERLEQEHVGEWQDLYDTLHANPESDVLGENFAGWNSSYDGQPIPLEQMREWRARTVERIRALRPRRVLELGVGTGLLLSQLAPDCETYWGTDFSASAIEELRRHVTADKELAERVELRTQAAHEDDGLPAGYFDTIVLNSVAQYFPNAGYLQEVVERAVRLLAPGGALFVGDVRNVRLLRALATAVHTGRAAHDGDPAALRRAVERSVVLEKELLVDPEFFTALRDRLPDAAGVDIQLKRGHHHNELTRYRYDVTLHKRGAAVLSLDGAPERDWAGHHGGLTALRRHLEAERPDRLRVTGVPNTRVAHEAALARTVQDGGDPAQPGAGAAAGHRRPSADTPDVEAFHELGESLGFWVGATWSTGTPETLDLTFVRAELADGSAPVDTYLPAAGSADPAAPLTAWTNAPAAGRDTGALLTALREHVAERLPEYMVPAALVPLDRLPLTPNGKTDRAALPAPDFAGQISGRAPRTPVEETLCTLFAEVLGLERVGIDDNFFHVGGDSVMSMQLASRARRAGLTLTPRQVFEQPTPERLAEAVESDRAADRARAAGNVGTGEIAPTPAVRELGAHAFDRGRAEWIVVTAPAGLRTHTLTAGLSAVLDTHDMLRARVRPDDHGQPVLVAGERGTVDADSAVIRIDGSRIPDEELDAVADRAGREAAEQLDPATGPALRAVWLDAGTGRTGRLALAAHHLVVDEPSWHILLTDLAAACAAVAADAVPELAPVGTSFRRWAAELDTPPSDESGTSTGERLAAAPVQHRTWTAPRDTAATLLHRTLALYHCETEEVLLAALAGAIARQGDGEPVLVAVEADGRRSAPEPDDGELARTVGRFTRTRPVRLDLSGADLDGAWAGGPAAGTLLKAVKEHLRADPGAGAVPDALPEPRLSFTHRDRTRTGPADTPWQPAGPAAAGGTTRPGPAAPYDLEASTVLRGTPDEPELTLTLGRTASTADDAAAERVGRAWLDLLAALAAHTTDPTAGGHTPSDFGLLDLAQQQIDELEAGFTDDKR</sequence>
<dbReference type="SUPFAM" id="SSF52777">
    <property type="entry name" value="CoA-dependent acyltransferases"/>
    <property type="match status" value="12"/>
</dbReference>
<dbReference type="InterPro" id="IPR029063">
    <property type="entry name" value="SAM-dependent_MTases_sf"/>
</dbReference>
<dbReference type="GO" id="GO:0003824">
    <property type="term" value="F:catalytic activity"/>
    <property type="evidence" value="ECO:0007669"/>
    <property type="project" value="InterPro"/>
</dbReference>
<dbReference type="Gene3D" id="3.40.50.980">
    <property type="match status" value="6"/>
</dbReference>
<comment type="cofactor">
    <cofactor evidence="1">
        <name>pantetheine 4'-phosphate</name>
        <dbReference type="ChEBI" id="CHEBI:47942"/>
    </cofactor>
</comment>
<feature type="region of interest" description="Disordered" evidence="7">
    <location>
        <begin position="1741"/>
        <end position="1765"/>
    </location>
</feature>
<dbReference type="PANTHER" id="PTHR45527">
    <property type="entry name" value="NONRIBOSOMAL PEPTIDE SYNTHETASE"/>
    <property type="match status" value="1"/>
</dbReference>
<dbReference type="InterPro" id="IPR020806">
    <property type="entry name" value="PKS_PP-bd"/>
</dbReference>
<evidence type="ECO:0000256" key="2">
    <source>
        <dbReference type="ARBA" id="ARBA00006432"/>
    </source>
</evidence>
<proteinExistence type="inferred from homology"/>
<dbReference type="RefSeq" id="WP_125052505.1">
    <property type="nucleotide sequence ID" value="NZ_BHZD01000001.1"/>
</dbReference>
<dbReference type="GO" id="GO:0043041">
    <property type="term" value="P:amino acid activation for nonribosomal peptide biosynthetic process"/>
    <property type="evidence" value="ECO:0007669"/>
    <property type="project" value="TreeGrafter"/>
</dbReference>
<evidence type="ECO:0000256" key="1">
    <source>
        <dbReference type="ARBA" id="ARBA00001957"/>
    </source>
</evidence>
<dbReference type="GO" id="GO:0008610">
    <property type="term" value="P:lipid biosynthetic process"/>
    <property type="evidence" value="ECO:0007669"/>
    <property type="project" value="UniProtKB-ARBA"/>
</dbReference>
<dbReference type="InterPro" id="IPR000873">
    <property type="entry name" value="AMP-dep_synth/lig_dom"/>
</dbReference>
<dbReference type="Pfam" id="PF00668">
    <property type="entry name" value="Condensation"/>
    <property type="match status" value="6"/>
</dbReference>
<feature type="compositionally biased region" description="Low complexity" evidence="7">
    <location>
        <begin position="4901"/>
        <end position="4912"/>
    </location>
</feature>
<dbReference type="Proteomes" id="UP000286746">
    <property type="component" value="Unassembled WGS sequence"/>
</dbReference>
<dbReference type="Gene3D" id="3.40.50.1820">
    <property type="entry name" value="alpha/beta hydrolase"/>
    <property type="match status" value="1"/>
</dbReference>
<dbReference type="FunFam" id="1.10.1200.10:FF:000005">
    <property type="entry name" value="Nonribosomal peptide synthetase 1"/>
    <property type="match status" value="3"/>
</dbReference>
<dbReference type="Gene3D" id="1.10.1200.10">
    <property type="entry name" value="ACP-like"/>
    <property type="match status" value="2"/>
</dbReference>
<feature type="domain" description="Carrier" evidence="8">
    <location>
        <begin position="966"/>
        <end position="1040"/>
    </location>
</feature>
<dbReference type="InterPro" id="IPR009081">
    <property type="entry name" value="PP-bd_ACP"/>
</dbReference>
<evidence type="ECO:0000313" key="10">
    <source>
        <dbReference type="Proteomes" id="UP000286746"/>
    </source>
</evidence>